<feature type="domain" description="Alanyl-transfer RNA synthetases family profile" evidence="14">
    <location>
        <begin position="4"/>
        <end position="726"/>
    </location>
</feature>
<dbReference type="Gene3D" id="2.40.30.130">
    <property type="match status" value="1"/>
</dbReference>
<dbReference type="GO" id="GO:0002161">
    <property type="term" value="F:aminoacyl-tRNA deacylase activity"/>
    <property type="evidence" value="ECO:0007669"/>
    <property type="project" value="TreeGrafter"/>
</dbReference>
<dbReference type="EMBL" id="CABIKM010000008">
    <property type="protein sequence ID" value="VUZ84197.1"/>
    <property type="molecule type" value="Genomic_DNA"/>
</dbReference>
<feature type="coiled-coil region" evidence="13">
    <location>
        <begin position="749"/>
        <end position="776"/>
    </location>
</feature>
<keyword evidence="8 12" id="KW-0067">ATP-binding</keyword>
<dbReference type="GO" id="GO:0006419">
    <property type="term" value="P:alanyl-tRNA aminoacylation"/>
    <property type="evidence" value="ECO:0007669"/>
    <property type="project" value="UniProtKB-UniRule"/>
</dbReference>
<feature type="binding site" evidence="12">
    <location>
        <position position="585"/>
    </location>
    <ligand>
        <name>Zn(2+)</name>
        <dbReference type="ChEBI" id="CHEBI:29105"/>
    </ligand>
</feature>
<dbReference type="GO" id="GO:0005524">
    <property type="term" value="F:ATP binding"/>
    <property type="evidence" value="ECO:0007669"/>
    <property type="project" value="UniProtKB-UniRule"/>
</dbReference>
<dbReference type="PRINTS" id="PR00980">
    <property type="entry name" value="TRNASYNTHALA"/>
</dbReference>
<dbReference type="CDD" id="cd00673">
    <property type="entry name" value="AlaRS_core"/>
    <property type="match status" value="1"/>
</dbReference>
<dbReference type="InterPro" id="IPR012947">
    <property type="entry name" value="tRNA_SAD"/>
</dbReference>
<name>A0A564ZH10_9BACT</name>
<keyword evidence="13" id="KW-0175">Coiled coil</keyword>
<dbReference type="Gene3D" id="3.30.54.20">
    <property type="match status" value="1"/>
</dbReference>
<dbReference type="GO" id="GO:0004813">
    <property type="term" value="F:alanine-tRNA ligase activity"/>
    <property type="evidence" value="ECO:0007669"/>
    <property type="project" value="UniProtKB-UniRule"/>
</dbReference>
<comment type="function">
    <text evidence="12">Catalyzes the attachment of alanine to tRNA(Ala) in a two-step reaction: alanine is first activated by ATP to form Ala-AMP and then transferred to the acceptor end of tRNA(Ala). Also edits incorrectly charged Ser-tRNA(Ala) and Gly-tRNA(Ala) via its editing domain.</text>
</comment>
<evidence type="ECO:0000259" key="14">
    <source>
        <dbReference type="PROSITE" id="PS50860"/>
    </source>
</evidence>
<comment type="subcellular location">
    <subcellularLocation>
        <location evidence="1 12">Cytoplasm</location>
    </subcellularLocation>
</comment>
<dbReference type="InterPro" id="IPR002318">
    <property type="entry name" value="Ala-tRNA-lgiase_IIc"/>
</dbReference>
<dbReference type="InterPro" id="IPR023033">
    <property type="entry name" value="Ala_tRNA_ligase_euk/bac"/>
</dbReference>
<dbReference type="Gene3D" id="6.10.250.550">
    <property type="match status" value="1"/>
</dbReference>
<keyword evidence="9 12" id="KW-0694">RNA-binding</keyword>
<keyword evidence="5 12" id="KW-0479">Metal-binding</keyword>
<dbReference type="FunFam" id="3.30.980.10:FF:000004">
    <property type="entry name" value="Alanine--tRNA ligase, cytoplasmic"/>
    <property type="match status" value="1"/>
</dbReference>
<keyword evidence="10 12" id="KW-0648">Protein biosynthesis</keyword>
<proteinExistence type="inferred from homology"/>
<evidence type="ECO:0000256" key="10">
    <source>
        <dbReference type="ARBA" id="ARBA00022917"/>
    </source>
</evidence>
<dbReference type="SUPFAM" id="SSF50447">
    <property type="entry name" value="Translation proteins"/>
    <property type="match status" value="1"/>
</dbReference>
<evidence type="ECO:0000256" key="1">
    <source>
        <dbReference type="ARBA" id="ARBA00004496"/>
    </source>
</evidence>
<keyword evidence="6 12" id="KW-0547">Nucleotide-binding</keyword>
<evidence type="ECO:0000256" key="2">
    <source>
        <dbReference type="ARBA" id="ARBA00008226"/>
    </source>
</evidence>
<evidence type="ECO:0000256" key="11">
    <source>
        <dbReference type="ARBA" id="ARBA00023146"/>
    </source>
</evidence>
<evidence type="ECO:0000256" key="13">
    <source>
        <dbReference type="SAM" id="Coils"/>
    </source>
</evidence>
<keyword evidence="4 12" id="KW-0436">Ligase</keyword>
<dbReference type="PANTHER" id="PTHR11777:SF9">
    <property type="entry name" value="ALANINE--TRNA LIGASE, CYTOPLASMIC"/>
    <property type="match status" value="1"/>
</dbReference>
<dbReference type="Proteomes" id="UP000334340">
    <property type="component" value="Unassembled WGS sequence"/>
</dbReference>
<protein>
    <recommendedName>
        <fullName evidence="12">Alanine--tRNA ligase</fullName>
        <ecNumber evidence="12">6.1.1.7</ecNumber>
    </recommendedName>
    <alternativeName>
        <fullName evidence="12">Alanyl-tRNA synthetase</fullName>
        <shortName evidence="12">AlaRS</shortName>
    </alternativeName>
</protein>
<evidence type="ECO:0000256" key="5">
    <source>
        <dbReference type="ARBA" id="ARBA00022723"/>
    </source>
</evidence>
<dbReference type="Pfam" id="PF02272">
    <property type="entry name" value="DHHA1"/>
    <property type="match status" value="1"/>
</dbReference>
<dbReference type="InterPro" id="IPR018162">
    <property type="entry name" value="Ala-tRNA-ligase_IIc_anticod-bd"/>
</dbReference>
<keyword evidence="7 12" id="KW-0862">Zinc</keyword>
<evidence type="ECO:0000256" key="8">
    <source>
        <dbReference type="ARBA" id="ARBA00022840"/>
    </source>
</evidence>
<dbReference type="Gene3D" id="3.30.930.10">
    <property type="entry name" value="Bira Bifunctional Protein, Domain 2"/>
    <property type="match status" value="1"/>
</dbReference>
<comment type="catalytic activity">
    <reaction evidence="12">
        <text>tRNA(Ala) + L-alanine + ATP = L-alanyl-tRNA(Ala) + AMP + diphosphate</text>
        <dbReference type="Rhea" id="RHEA:12540"/>
        <dbReference type="Rhea" id="RHEA-COMP:9657"/>
        <dbReference type="Rhea" id="RHEA-COMP:9923"/>
        <dbReference type="ChEBI" id="CHEBI:30616"/>
        <dbReference type="ChEBI" id="CHEBI:33019"/>
        <dbReference type="ChEBI" id="CHEBI:57972"/>
        <dbReference type="ChEBI" id="CHEBI:78442"/>
        <dbReference type="ChEBI" id="CHEBI:78497"/>
        <dbReference type="ChEBI" id="CHEBI:456215"/>
        <dbReference type="EC" id="6.1.1.7"/>
    </reaction>
</comment>
<dbReference type="InterPro" id="IPR018163">
    <property type="entry name" value="Thr/Ala-tRNA-synth_IIc_edit"/>
</dbReference>
<dbReference type="GO" id="GO:0000049">
    <property type="term" value="F:tRNA binding"/>
    <property type="evidence" value="ECO:0007669"/>
    <property type="project" value="UniProtKB-KW"/>
</dbReference>
<dbReference type="PANTHER" id="PTHR11777">
    <property type="entry name" value="ALANYL-TRNA SYNTHETASE"/>
    <property type="match status" value="1"/>
</dbReference>
<dbReference type="InterPro" id="IPR009000">
    <property type="entry name" value="Transl_B-barrel_sf"/>
</dbReference>
<evidence type="ECO:0000256" key="9">
    <source>
        <dbReference type="ARBA" id="ARBA00022884"/>
    </source>
</evidence>
<comment type="similarity">
    <text evidence="2 12">Belongs to the class-II aminoacyl-tRNA synthetase family.</text>
</comment>
<evidence type="ECO:0000256" key="7">
    <source>
        <dbReference type="ARBA" id="ARBA00022833"/>
    </source>
</evidence>
<accession>A0A564ZH10</accession>
<evidence type="ECO:0000256" key="12">
    <source>
        <dbReference type="HAMAP-Rule" id="MF_00036"/>
    </source>
</evidence>
<dbReference type="FunFam" id="3.10.310.40:FF:000001">
    <property type="entry name" value="Alanine--tRNA ligase"/>
    <property type="match status" value="1"/>
</dbReference>
<dbReference type="HAMAP" id="MF_00036_B">
    <property type="entry name" value="Ala_tRNA_synth_B"/>
    <property type="match status" value="1"/>
</dbReference>
<reference evidence="15 16" key="1">
    <citation type="submission" date="2019-07" db="EMBL/GenBank/DDBJ databases">
        <authorList>
            <person name="Cremers G."/>
        </authorList>
    </citation>
    <scope>NUCLEOTIDE SEQUENCE [LARGE SCALE GENOMIC DNA]</scope>
</reference>
<evidence type="ECO:0000256" key="6">
    <source>
        <dbReference type="ARBA" id="ARBA00022741"/>
    </source>
</evidence>
<sequence>MPQLTGGAIRDRFLRFFERNDHTVVASSSLVPAGDPTLLFTNAGMVPFKGVFLGTDPRPYRRAVSIQKCLRVSGKHNDLENVGRTARHHTFFEMLGNFSFGDYFKEGAIEYGWAFLTRELGLPAGQLWATIYKDDDAAGELWRRLTDLPSDRIVRLGEKDNFWSMGETGPCGPCSELIFDQGPSIGCGRSTCSIECGCDRYLELWNLVFMQYNRDASGTLTPLPKPSIDTGAGLERMAAVCQGVKSNFESDLIRPLIAAVEELSQKRYGADQNDDVSMRVIADHARAVTFALADGVLPGNEGRGYVLRRILRRALRHGRLLGLNEPFLAVVTNKVIDLMADAYPELPATQAHVARLAWIEEDRFGIVLREALPRLHDLIQNIKSQAPVLSSVEGAEQAILPGSKLFELYDTYGVPRDLIDEIAAEQSVRCDWGGFETELRRQREMSRAHLKAFGDVPGVAEVFHNLVGARRTVFLGYERLELEASVVSVIADGKEVDRIGAGHEAEVVLDQTPFYAESGGQVGDTGYLRSDAVLAEVLDTKRPLAGLIVHRVQVKRGEIRSGQRLFASVDADRRSTTVKNHTATHLIHAALRQVLGDHVRQEGSLVASDRLRFDFRHYGPLSSVEITQIEGIVNTHLWANVPVTVDEMRLDEALARGALAFFGDKYGDEVRVVSVADFSVELCGGTHTKATGEIGLLKIAHETGVAAGIRRIEALTGPGAFQHLKHEGEVLRESADRLKSKPLEVPEKVDRLFDSARAFEREIQRLRAKLGAEIAEELLQKATQVAGITVVAGLAERYDQRALRELVDRLRTKIGSGVIVLATSLDGRVGWVAAVTPDLTSRLHAGKLVKELATITGGSGGGRADLAEAGGKNPDELDRALRLVPELVKRFLA</sequence>
<dbReference type="Gene3D" id="3.10.310.40">
    <property type="match status" value="1"/>
</dbReference>
<dbReference type="InterPro" id="IPR003156">
    <property type="entry name" value="DHHA1_dom"/>
</dbReference>
<comment type="cofactor">
    <cofactor evidence="12">
        <name>Zn(2+)</name>
        <dbReference type="ChEBI" id="CHEBI:29105"/>
    </cofactor>
    <text evidence="12">Binds 1 zinc ion per subunit.</text>
</comment>
<dbReference type="InterPro" id="IPR050058">
    <property type="entry name" value="Ala-tRNA_ligase"/>
</dbReference>
<dbReference type="SUPFAM" id="SSF55186">
    <property type="entry name" value="ThrRS/AlaRS common domain"/>
    <property type="match status" value="1"/>
</dbReference>
<dbReference type="GO" id="GO:0005829">
    <property type="term" value="C:cytosol"/>
    <property type="evidence" value="ECO:0007669"/>
    <property type="project" value="TreeGrafter"/>
</dbReference>
<feature type="binding site" evidence="12">
    <location>
        <position position="687"/>
    </location>
    <ligand>
        <name>Zn(2+)</name>
        <dbReference type="ChEBI" id="CHEBI:29105"/>
    </ligand>
</feature>
<dbReference type="GO" id="GO:0008270">
    <property type="term" value="F:zinc ion binding"/>
    <property type="evidence" value="ECO:0007669"/>
    <property type="project" value="UniProtKB-UniRule"/>
</dbReference>
<dbReference type="FunFam" id="3.30.54.20:FF:000001">
    <property type="entry name" value="Alanine--tRNA ligase"/>
    <property type="match status" value="1"/>
</dbReference>
<dbReference type="NCBIfam" id="TIGR00344">
    <property type="entry name" value="alaS"/>
    <property type="match status" value="1"/>
</dbReference>
<evidence type="ECO:0000256" key="3">
    <source>
        <dbReference type="ARBA" id="ARBA00022555"/>
    </source>
</evidence>
<feature type="binding site" evidence="12">
    <location>
        <position position="683"/>
    </location>
    <ligand>
        <name>Zn(2+)</name>
        <dbReference type="ChEBI" id="CHEBI:29105"/>
    </ligand>
</feature>
<keyword evidence="11 12" id="KW-0030">Aminoacyl-tRNA synthetase</keyword>
<dbReference type="PROSITE" id="PS50860">
    <property type="entry name" value="AA_TRNA_LIGASE_II_ALA"/>
    <property type="match status" value="1"/>
</dbReference>
<evidence type="ECO:0000313" key="16">
    <source>
        <dbReference type="Proteomes" id="UP000334340"/>
    </source>
</evidence>
<dbReference type="FunFam" id="2.40.30.130:FF:000001">
    <property type="entry name" value="Alanine--tRNA ligase"/>
    <property type="match status" value="1"/>
</dbReference>
<dbReference type="EC" id="6.1.1.7" evidence="12"/>
<evidence type="ECO:0000256" key="4">
    <source>
        <dbReference type="ARBA" id="ARBA00022598"/>
    </source>
</evidence>
<keyword evidence="3 12" id="KW-0820">tRNA-binding</keyword>
<dbReference type="Pfam" id="PF01411">
    <property type="entry name" value="tRNA-synt_2c"/>
    <property type="match status" value="1"/>
</dbReference>
<dbReference type="SMART" id="SM00863">
    <property type="entry name" value="tRNA_SAD"/>
    <property type="match status" value="1"/>
</dbReference>
<organism evidence="15 16">
    <name type="scientific">Candidatus Methylomirabilis lanthanidiphila</name>
    <dbReference type="NCBI Taxonomy" id="2211376"/>
    <lineage>
        <taxon>Bacteria</taxon>
        <taxon>Candidatus Methylomirabilota</taxon>
        <taxon>Candidatus Methylomirabilia</taxon>
        <taxon>Candidatus Methylomirabilales</taxon>
        <taxon>Candidatus Methylomirabilaceae</taxon>
        <taxon>Candidatus Methylomirabilis</taxon>
    </lineage>
</organism>
<gene>
    <name evidence="12" type="primary">alaS</name>
    <name evidence="15" type="ORF">MELA_00563</name>
</gene>
<keyword evidence="12" id="KW-0963">Cytoplasm</keyword>
<dbReference type="Gene3D" id="3.30.980.10">
    <property type="entry name" value="Threonyl-trna Synthetase, Chain A, domain 2"/>
    <property type="match status" value="1"/>
</dbReference>
<dbReference type="Pfam" id="PF07973">
    <property type="entry name" value="tRNA_SAD"/>
    <property type="match status" value="1"/>
</dbReference>
<dbReference type="InterPro" id="IPR018164">
    <property type="entry name" value="Ala-tRNA-synth_IIc_N"/>
</dbReference>
<dbReference type="SUPFAM" id="SSF55681">
    <property type="entry name" value="Class II aaRS and biotin synthetases"/>
    <property type="match status" value="1"/>
</dbReference>
<feature type="binding site" evidence="12">
    <location>
        <position position="581"/>
    </location>
    <ligand>
        <name>Zn(2+)</name>
        <dbReference type="ChEBI" id="CHEBI:29105"/>
    </ligand>
</feature>
<dbReference type="InterPro" id="IPR018165">
    <property type="entry name" value="Ala-tRNA-synth_IIc_core"/>
</dbReference>
<comment type="domain">
    <text evidence="12">Consists of three domains; the N-terminal catalytic domain, the editing domain and the C-terminal C-Ala domain. The editing domain removes incorrectly charged amino acids, while the C-Ala domain, along with tRNA(Ala), serves as a bridge to cooperatively bring together the editing and aminoacylation centers thus stimulating deacylation of misacylated tRNAs.</text>
</comment>
<dbReference type="SUPFAM" id="SSF101353">
    <property type="entry name" value="Putative anticodon-binding domain of alanyl-tRNA synthetase (AlaRS)"/>
    <property type="match status" value="1"/>
</dbReference>
<keyword evidence="16" id="KW-1185">Reference proteome</keyword>
<dbReference type="InterPro" id="IPR045864">
    <property type="entry name" value="aa-tRNA-synth_II/BPL/LPL"/>
</dbReference>
<evidence type="ECO:0000313" key="15">
    <source>
        <dbReference type="EMBL" id="VUZ84197.1"/>
    </source>
</evidence>
<dbReference type="AlphaFoldDB" id="A0A564ZH10"/>
<dbReference type="FunFam" id="3.30.930.10:FF:000004">
    <property type="entry name" value="Alanine--tRNA ligase"/>
    <property type="match status" value="1"/>
</dbReference>